<protein>
    <submittedName>
        <fullName evidence="4">Uncharacterized protein LOC111102730 isoform X1</fullName>
    </submittedName>
</protein>
<gene>
    <name evidence="4" type="primary">LOC111102730</name>
</gene>
<sequence>MTVRLEIYSTLVICSLLGIAICGVCPISTPTVTSVPKCPATQEEMEKAARRKKCEMMADSKNCDVPPVYHCLLNQWKNDTIEVCASPWYISGFCAIYNTVEMKVTDDFTRDCATINVCPTRYHSPEAYKYQICYEKINTGKISTSSPTTSFVLQSRESFSDTIGFMIVIGILCIIIVSILVCLFSRKLRGKLLKIVDRDWSCFGNTRLTESITPDEEENISNSSREAYDGMNTTDCSERPLLDSDENSSPIDIPNNLQRNKEMNKDDSEVLTANFVQNQSNIGSDAIDTRALPNPKKIIDAVNKLNPREIAQKTETTSSTAENSTTDNLSPSTRKSSENASEKLPFHEHGDGNSNNIFINTEKFGIPEGERGKDINKDASSSDAAIDSAKIHDKSNRIVEETSSVPILQTSTEIPNMAVSLENKDVEALSAISSEKIPNMAVSLENKDVEALSAISSERRMKQTYTDEEQCAQTVENLRKKFEPQPTEQIKQ</sequence>
<evidence type="ECO:0000313" key="3">
    <source>
        <dbReference type="Proteomes" id="UP000694844"/>
    </source>
</evidence>
<name>A0A8B8AMJ4_CRAVI</name>
<feature type="transmembrane region" description="Helical" evidence="2">
    <location>
        <begin position="163"/>
        <end position="184"/>
    </location>
</feature>
<feature type="transmembrane region" description="Helical" evidence="2">
    <location>
        <begin position="7"/>
        <end position="29"/>
    </location>
</feature>
<reference evidence="4" key="1">
    <citation type="submission" date="2025-08" db="UniProtKB">
        <authorList>
            <consortium name="RefSeq"/>
        </authorList>
    </citation>
    <scope>IDENTIFICATION</scope>
    <source>
        <tissue evidence="4">Whole sample</tissue>
    </source>
</reference>
<evidence type="ECO:0000313" key="4">
    <source>
        <dbReference type="RefSeq" id="XP_022291299.1"/>
    </source>
</evidence>
<dbReference type="Proteomes" id="UP000694844">
    <property type="component" value="Chromosome 7"/>
</dbReference>
<organism evidence="3 4">
    <name type="scientific">Crassostrea virginica</name>
    <name type="common">Eastern oyster</name>
    <dbReference type="NCBI Taxonomy" id="6565"/>
    <lineage>
        <taxon>Eukaryota</taxon>
        <taxon>Metazoa</taxon>
        <taxon>Spiralia</taxon>
        <taxon>Lophotrochozoa</taxon>
        <taxon>Mollusca</taxon>
        <taxon>Bivalvia</taxon>
        <taxon>Autobranchia</taxon>
        <taxon>Pteriomorphia</taxon>
        <taxon>Ostreida</taxon>
        <taxon>Ostreoidea</taxon>
        <taxon>Ostreidae</taxon>
        <taxon>Crassostrea</taxon>
    </lineage>
</organism>
<evidence type="ECO:0000256" key="1">
    <source>
        <dbReference type="SAM" id="MobiDB-lite"/>
    </source>
</evidence>
<keyword evidence="3" id="KW-1185">Reference proteome</keyword>
<keyword evidence="2" id="KW-0472">Membrane</keyword>
<dbReference type="KEGG" id="cvn:111102730"/>
<accession>A0A8B8AMJ4</accession>
<evidence type="ECO:0000256" key="2">
    <source>
        <dbReference type="SAM" id="Phobius"/>
    </source>
</evidence>
<dbReference type="AlphaFoldDB" id="A0A8B8AMJ4"/>
<keyword evidence="2" id="KW-1133">Transmembrane helix</keyword>
<feature type="region of interest" description="Disordered" evidence="1">
    <location>
        <begin position="213"/>
        <end position="259"/>
    </location>
</feature>
<feature type="compositionally biased region" description="Basic and acidic residues" evidence="1">
    <location>
        <begin position="335"/>
        <end position="351"/>
    </location>
</feature>
<feature type="compositionally biased region" description="Polar residues" evidence="1">
    <location>
        <begin position="220"/>
        <end position="235"/>
    </location>
</feature>
<dbReference type="GeneID" id="111102730"/>
<feature type="region of interest" description="Disordered" evidence="1">
    <location>
        <begin position="313"/>
        <end position="359"/>
    </location>
</feature>
<keyword evidence="2" id="KW-0812">Transmembrane</keyword>
<feature type="compositionally biased region" description="Polar residues" evidence="1">
    <location>
        <begin position="247"/>
        <end position="258"/>
    </location>
</feature>
<proteinExistence type="predicted"/>
<dbReference type="RefSeq" id="XP_022291299.1">
    <property type="nucleotide sequence ID" value="XM_022435591.1"/>
</dbReference>
<feature type="compositionally biased region" description="Low complexity" evidence="1">
    <location>
        <begin position="314"/>
        <end position="326"/>
    </location>
</feature>